<dbReference type="Proteomes" id="UP001497623">
    <property type="component" value="Unassembled WGS sequence"/>
</dbReference>
<gene>
    <name evidence="9" type="ORF">MNOR_LOCUS7913</name>
</gene>
<reference evidence="9 10" key="1">
    <citation type="submission" date="2024-05" db="EMBL/GenBank/DDBJ databases">
        <authorList>
            <person name="Wallberg A."/>
        </authorList>
    </citation>
    <scope>NUCLEOTIDE SEQUENCE [LARGE SCALE GENOMIC DNA]</scope>
</reference>
<dbReference type="SUPFAM" id="SSF63712">
    <property type="entry name" value="Nicotinic receptor ligand binding domain-like"/>
    <property type="match status" value="1"/>
</dbReference>
<dbReference type="AlphaFoldDB" id="A0AAV2Q4V6"/>
<comment type="similarity">
    <text evidence="5">Belongs to the ligand-gated ion channel (TC 1.A.9) family.</text>
</comment>
<feature type="domain" description="Neurotransmitter-gated ion-channel ligand-binding" evidence="7">
    <location>
        <begin position="8"/>
        <end position="213"/>
    </location>
</feature>
<feature type="region of interest" description="Disordered" evidence="6">
    <location>
        <begin position="496"/>
        <end position="573"/>
    </location>
</feature>
<keyword evidence="2 5" id="KW-0812">Transmembrane</keyword>
<dbReference type="SUPFAM" id="SSF90112">
    <property type="entry name" value="Neurotransmitter-gated ion-channel transmembrane pore"/>
    <property type="match status" value="1"/>
</dbReference>
<dbReference type="CDD" id="cd18997">
    <property type="entry name" value="LGIC_ECD_nAChR"/>
    <property type="match status" value="1"/>
</dbReference>
<evidence type="ECO:0000256" key="5">
    <source>
        <dbReference type="RuleBase" id="RU000687"/>
    </source>
</evidence>
<proteinExistence type="inferred from homology"/>
<keyword evidence="5" id="KW-0406">Ion transport</keyword>
<comment type="caution">
    <text evidence="9">The sequence shown here is derived from an EMBL/GenBank/DDBJ whole genome shotgun (WGS) entry which is preliminary data.</text>
</comment>
<feature type="compositionally biased region" description="Gly residues" evidence="6">
    <location>
        <begin position="564"/>
        <end position="573"/>
    </location>
</feature>
<dbReference type="InterPro" id="IPR036734">
    <property type="entry name" value="Neur_chan_lig-bd_sf"/>
</dbReference>
<dbReference type="InterPro" id="IPR018000">
    <property type="entry name" value="Neurotransmitter_ion_chnl_CS"/>
</dbReference>
<keyword evidence="3 5" id="KW-1133">Transmembrane helix</keyword>
<feature type="transmembrane region" description="Helical" evidence="5">
    <location>
        <begin position="217"/>
        <end position="238"/>
    </location>
</feature>
<dbReference type="PANTHER" id="PTHR18945">
    <property type="entry name" value="NEUROTRANSMITTER GATED ION CHANNEL"/>
    <property type="match status" value="1"/>
</dbReference>
<dbReference type="GO" id="GO:0016020">
    <property type="term" value="C:membrane"/>
    <property type="evidence" value="ECO:0007669"/>
    <property type="project" value="UniProtKB-SubCell"/>
</dbReference>
<keyword evidence="4 5" id="KW-0472">Membrane</keyword>
<dbReference type="Gene3D" id="2.70.170.10">
    <property type="entry name" value="Neurotransmitter-gated ion-channel ligand-binding domain"/>
    <property type="match status" value="1"/>
</dbReference>
<evidence type="ECO:0000256" key="3">
    <source>
        <dbReference type="ARBA" id="ARBA00022989"/>
    </source>
</evidence>
<organism evidence="9 10">
    <name type="scientific">Meganyctiphanes norvegica</name>
    <name type="common">Northern krill</name>
    <name type="synonym">Thysanopoda norvegica</name>
    <dbReference type="NCBI Taxonomy" id="48144"/>
    <lineage>
        <taxon>Eukaryota</taxon>
        <taxon>Metazoa</taxon>
        <taxon>Ecdysozoa</taxon>
        <taxon>Arthropoda</taxon>
        <taxon>Crustacea</taxon>
        <taxon>Multicrustacea</taxon>
        <taxon>Malacostraca</taxon>
        <taxon>Eumalacostraca</taxon>
        <taxon>Eucarida</taxon>
        <taxon>Euphausiacea</taxon>
        <taxon>Euphausiidae</taxon>
        <taxon>Meganyctiphanes</taxon>
    </lineage>
</organism>
<evidence type="ECO:0000256" key="4">
    <source>
        <dbReference type="ARBA" id="ARBA00023136"/>
    </source>
</evidence>
<dbReference type="Pfam" id="PF02932">
    <property type="entry name" value="Neur_chan_memb"/>
    <property type="match status" value="1"/>
</dbReference>
<feature type="compositionally biased region" description="Gly residues" evidence="6">
    <location>
        <begin position="506"/>
        <end position="554"/>
    </location>
</feature>
<keyword evidence="5" id="KW-0813">Transport</keyword>
<dbReference type="EMBL" id="CAXKWB010003570">
    <property type="protein sequence ID" value="CAL4069517.1"/>
    <property type="molecule type" value="Genomic_DNA"/>
</dbReference>
<evidence type="ECO:0000259" key="8">
    <source>
        <dbReference type="Pfam" id="PF02932"/>
    </source>
</evidence>
<feature type="transmembrane region" description="Helical" evidence="5">
    <location>
        <begin position="275"/>
        <end position="297"/>
    </location>
</feature>
<dbReference type="Pfam" id="PF02931">
    <property type="entry name" value="Neur_chan_LBD"/>
    <property type="match status" value="1"/>
</dbReference>
<dbReference type="InterPro" id="IPR036719">
    <property type="entry name" value="Neuro-gated_channel_TM_sf"/>
</dbReference>
<dbReference type="GO" id="GO:0004888">
    <property type="term" value="F:transmembrane signaling receptor activity"/>
    <property type="evidence" value="ECO:0007669"/>
    <property type="project" value="InterPro"/>
</dbReference>
<protein>
    <submittedName>
        <fullName evidence="9">Uncharacterized protein</fullName>
    </submittedName>
</protein>
<dbReference type="PRINTS" id="PR00252">
    <property type="entry name" value="NRIONCHANNEL"/>
</dbReference>
<feature type="transmembrane region" description="Helical" evidence="5">
    <location>
        <begin position="439"/>
        <end position="456"/>
    </location>
</feature>
<keyword evidence="5" id="KW-0407">Ion channel</keyword>
<dbReference type="InterPro" id="IPR006201">
    <property type="entry name" value="Neur_channel"/>
</dbReference>
<dbReference type="PROSITE" id="PS00236">
    <property type="entry name" value="NEUROTR_ION_CHANNEL"/>
    <property type="match status" value="1"/>
</dbReference>
<comment type="subcellular location">
    <subcellularLocation>
        <location evidence="1">Membrane</location>
        <topology evidence="1">Multi-pass membrane protein</topology>
    </subcellularLocation>
</comment>
<dbReference type="FunFam" id="2.70.170.10:FF:000028">
    <property type="entry name" value="AcetylCholine Receptor"/>
    <property type="match status" value="1"/>
</dbReference>
<keyword evidence="10" id="KW-1185">Reference proteome</keyword>
<dbReference type="InterPro" id="IPR038050">
    <property type="entry name" value="Neuro_actylchol_rec"/>
</dbReference>
<feature type="domain" description="Neurotransmitter-gated ion-channel transmembrane" evidence="8">
    <location>
        <begin position="221"/>
        <end position="455"/>
    </location>
</feature>
<dbReference type="CDD" id="cd19051">
    <property type="entry name" value="LGIC_TM_cation"/>
    <property type="match status" value="1"/>
</dbReference>
<feature type="transmembrane region" description="Helical" evidence="5">
    <location>
        <begin position="245"/>
        <end position="263"/>
    </location>
</feature>
<sequence>GKQPISEEHRLFQELFRHYNKHVRPALTHTEVTQVFFEISLFDILTLNTKDQQLITNTEMIMKWWDHYLSWDPADYNGTKYIRVPYTDIWYPDILLKNTADSDYQSAILNTNAIVASSGEVELLSHAIFTSVCNVNVEWFPFDDQTCRLDFASWTYPNDKIMMVQGPADLSEFHENPEFFLEDFWSILGEAHDPCCIEPFSTMTYFLQLQRRTQFSLFFFIMPGILINVCAVMVFSLPAESGEKVGLGINSMLAMMVFLMAMTENLPPTERLPLAGVYYGVCIIIVTVNIASSVAILNVNFAGTRGYEVPNYLKKAAWYLGKGILIKTPKVVLDSWQMDKPKVDPEDDETLVEPFGMDSTKDVQVFTVEPQNPVIEKLAEPILDYGKPDFTDPFQYRATHAVEEIVRRMKAQDDKDTLAAIKTGLVEEWKFVSRVFDRFLFIIFITFTVLLNANILTSSPFTEEFVYCPVEGGCEGLTLEDIVAITSAAAHNAHFADTGHGDDSGGGHGDGGHGGGHGDGGGGGHGDGGGGGHGGGGGGGHGDGGGHGGGGGHGAPSPPEEPAGHGGGHGGGH</sequence>
<evidence type="ECO:0000313" key="10">
    <source>
        <dbReference type="Proteomes" id="UP001497623"/>
    </source>
</evidence>
<dbReference type="InterPro" id="IPR006029">
    <property type="entry name" value="Neurotrans-gated_channel_TM"/>
</dbReference>
<feature type="non-terminal residue" evidence="9">
    <location>
        <position position="1"/>
    </location>
</feature>
<evidence type="ECO:0000256" key="1">
    <source>
        <dbReference type="ARBA" id="ARBA00004141"/>
    </source>
</evidence>
<dbReference type="InterPro" id="IPR006202">
    <property type="entry name" value="Neur_chan_lig-bd"/>
</dbReference>
<feature type="non-terminal residue" evidence="9">
    <location>
        <position position="573"/>
    </location>
</feature>
<dbReference type="GO" id="GO:0005230">
    <property type="term" value="F:extracellular ligand-gated monoatomic ion channel activity"/>
    <property type="evidence" value="ECO:0007669"/>
    <property type="project" value="InterPro"/>
</dbReference>
<evidence type="ECO:0000256" key="2">
    <source>
        <dbReference type="ARBA" id="ARBA00022692"/>
    </source>
</evidence>
<evidence type="ECO:0000313" key="9">
    <source>
        <dbReference type="EMBL" id="CAL4069517.1"/>
    </source>
</evidence>
<dbReference type="Gene3D" id="1.20.58.390">
    <property type="entry name" value="Neurotransmitter-gated ion-channel transmembrane domain"/>
    <property type="match status" value="2"/>
</dbReference>
<accession>A0AAV2Q4V6</accession>
<evidence type="ECO:0000256" key="6">
    <source>
        <dbReference type="SAM" id="MobiDB-lite"/>
    </source>
</evidence>
<evidence type="ECO:0000259" key="7">
    <source>
        <dbReference type="Pfam" id="PF02931"/>
    </source>
</evidence>
<name>A0AAV2Q4V6_MEGNR</name>